<dbReference type="GO" id="GO:0008408">
    <property type="term" value="F:3'-5' exonuclease activity"/>
    <property type="evidence" value="ECO:0007669"/>
    <property type="project" value="InterPro"/>
</dbReference>
<dbReference type="SMART" id="SM00341">
    <property type="entry name" value="HRDC"/>
    <property type="match status" value="1"/>
</dbReference>
<dbReference type="InterPro" id="IPR041605">
    <property type="entry name" value="Exo_C"/>
</dbReference>
<reference evidence="3 4" key="1">
    <citation type="submission" date="2017-09" db="EMBL/GenBank/DDBJ databases">
        <title>Bacterial strain isolated from the female urinary microbiota.</title>
        <authorList>
            <person name="Thomas-White K."/>
            <person name="Kumar N."/>
            <person name="Forster S."/>
            <person name="Putonti C."/>
            <person name="Lawley T."/>
            <person name="Wolfe A.J."/>
        </authorList>
    </citation>
    <scope>NUCLEOTIDE SEQUENCE [LARGE SCALE GENOMIC DNA]</scope>
    <source>
        <strain evidence="3 4">UMB0792</strain>
    </source>
</reference>
<keyword evidence="4" id="KW-1185">Reference proteome</keyword>
<gene>
    <name evidence="3" type="ORF">CJ203_07280</name>
</gene>
<dbReference type="InterPro" id="IPR002562">
    <property type="entry name" value="3'-5'_exonuclease_dom"/>
</dbReference>
<dbReference type="PROSITE" id="PS50967">
    <property type="entry name" value="HRDC"/>
    <property type="match status" value="1"/>
</dbReference>
<dbReference type="InterPro" id="IPR010997">
    <property type="entry name" value="HRDC-like_sf"/>
</dbReference>
<dbReference type="Pfam" id="PF00570">
    <property type="entry name" value="HRDC"/>
    <property type="match status" value="1"/>
</dbReference>
<organism evidence="3 4">
    <name type="scientific">Corynebacterium tuscaniense</name>
    <dbReference type="NCBI Taxonomy" id="302449"/>
    <lineage>
        <taxon>Bacteria</taxon>
        <taxon>Bacillati</taxon>
        <taxon>Actinomycetota</taxon>
        <taxon>Actinomycetes</taxon>
        <taxon>Mycobacteriales</taxon>
        <taxon>Corynebacteriaceae</taxon>
        <taxon>Corynebacterium</taxon>
    </lineage>
</organism>
<dbReference type="InterPro" id="IPR002121">
    <property type="entry name" value="HRDC_dom"/>
</dbReference>
<dbReference type="GO" id="GO:0003676">
    <property type="term" value="F:nucleic acid binding"/>
    <property type="evidence" value="ECO:0007669"/>
    <property type="project" value="InterPro"/>
</dbReference>
<dbReference type="EMBL" id="PNHG01000009">
    <property type="protein sequence ID" value="PMC64221.1"/>
    <property type="molecule type" value="Genomic_DNA"/>
</dbReference>
<dbReference type="Pfam" id="PF01612">
    <property type="entry name" value="DNA_pol_A_exo1"/>
    <property type="match status" value="1"/>
</dbReference>
<dbReference type="InterPro" id="IPR036397">
    <property type="entry name" value="RNaseH_sf"/>
</dbReference>
<name>A0A2N6T4H9_9CORY</name>
<dbReference type="SMART" id="SM00474">
    <property type="entry name" value="35EXOc"/>
    <property type="match status" value="1"/>
</dbReference>
<evidence type="ECO:0000259" key="2">
    <source>
        <dbReference type="PROSITE" id="PS50967"/>
    </source>
</evidence>
<accession>A0A2N6T4H9</accession>
<dbReference type="CDD" id="cd06142">
    <property type="entry name" value="RNaseD_exo"/>
    <property type="match status" value="1"/>
</dbReference>
<dbReference type="SUPFAM" id="SSF47819">
    <property type="entry name" value="HRDC-like"/>
    <property type="match status" value="1"/>
</dbReference>
<evidence type="ECO:0000313" key="4">
    <source>
        <dbReference type="Proteomes" id="UP000235836"/>
    </source>
</evidence>
<proteinExistence type="predicted"/>
<evidence type="ECO:0000313" key="3">
    <source>
        <dbReference type="EMBL" id="PMC64221.1"/>
    </source>
</evidence>
<feature type="domain" description="HRDC" evidence="2">
    <location>
        <begin position="213"/>
        <end position="292"/>
    </location>
</feature>
<feature type="region of interest" description="Disordered" evidence="1">
    <location>
        <begin position="290"/>
        <end position="313"/>
    </location>
</feature>
<dbReference type="SUPFAM" id="SSF53098">
    <property type="entry name" value="Ribonuclease H-like"/>
    <property type="match status" value="1"/>
</dbReference>
<dbReference type="Proteomes" id="UP000235836">
    <property type="component" value="Unassembled WGS sequence"/>
</dbReference>
<dbReference type="GO" id="GO:0000166">
    <property type="term" value="F:nucleotide binding"/>
    <property type="evidence" value="ECO:0007669"/>
    <property type="project" value="InterPro"/>
</dbReference>
<dbReference type="InterPro" id="IPR012337">
    <property type="entry name" value="RNaseH-like_sf"/>
</dbReference>
<comment type="caution">
    <text evidence="3">The sequence shown here is derived from an EMBL/GenBank/DDBJ whole genome shotgun (WGS) entry which is preliminary data.</text>
</comment>
<dbReference type="Gene3D" id="1.10.150.80">
    <property type="entry name" value="HRDC domain"/>
    <property type="match status" value="2"/>
</dbReference>
<dbReference type="GO" id="GO:0006139">
    <property type="term" value="P:nucleobase-containing compound metabolic process"/>
    <property type="evidence" value="ECO:0007669"/>
    <property type="project" value="InterPro"/>
</dbReference>
<dbReference type="InterPro" id="IPR051086">
    <property type="entry name" value="RNase_D-like"/>
</dbReference>
<protein>
    <submittedName>
        <fullName evidence="3">Ribonuclease D</fullName>
    </submittedName>
</protein>
<dbReference type="RefSeq" id="WP_102724139.1">
    <property type="nucleotide sequence ID" value="NZ_PNHG01000009.1"/>
</dbReference>
<dbReference type="Pfam" id="PF18305">
    <property type="entry name" value="DNA_pol_A_exoN"/>
    <property type="match status" value="1"/>
</dbReference>
<dbReference type="AlphaFoldDB" id="A0A2N6T4H9"/>
<dbReference type="InterPro" id="IPR044876">
    <property type="entry name" value="HRDC_dom_sf"/>
</dbReference>
<dbReference type="Gene3D" id="3.30.420.10">
    <property type="entry name" value="Ribonuclease H-like superfamily/Ribonuclease H"/>
    <property type="match status" value="1"/>
</dbReference>
<sequence length="402" mass="44359">MCARYQLVDTPEAFERAASSLSAGRGPFAIDTERASAYRYDNRAFLVQIHRRGAGTYLFAPEGYRAELTRALAPVLNGAEWIVHAAPEDLPSLADLGLHPGRLFDTALAGRIAGYNKPNLGAMVKEFCGVELEKSHGRENWSAVPLPEDWLDYAADDVIYLGDLADAQAELLELQGKTDAAEQEFSHIVDEFAHWSPQMPTWTMLKGTSSLHHARSRAVARAVWTARDEEASRRDVSPTTILPNKVIIAIAKEQPSRACELARIDGFPRRRRGATRKWFTVVEKAYASDPATWPQKQRSTGGAPGKSAWQRHHSESWEALQTMRAVVAETATDLNISPEILLTPAILREAVWALTEGDVVNQTHSVASLLADLGARPWQIEHTAALFTMNLGFSARIDEAEG</sequence>
<dbReference type="PANTHER" id="PTHR47649:SF1">
    <property type="entry name" value="RIBONUCLEASE D"/>
    <property type="match status" value="1"/>
</dbReference>
<evidence type="ECO:0000256" key="1">
    <source>
        <dbReference type="SAM" id="MobiDB-lite"/>
    </source>
</evidence>
<dbReference type="PANTHER" id="PTHR47649">
    <property type="entry name" value="RIBONUCLEASE D"/>
    <property type="match status" value="1"/>
</dbReference>